<dbReference type="InterPro" id="IPR006675">
    <property type="entry name" value="HDIG_dom"/>
</dbReference>
<accession>A0A3P7NVR8</accession>
<reference evidence="2 3" key="1">
    <citation type="submission" date="2018-09" db="EMBL/GenBank/DDBJ databases">
        <authorList>
            <person name="Postec A."/>
        </authorList>
    </citation>
    <scope>NUCLEOTIDE SEQUENCE [LARGE SCALE GENOMIC DNA]</scope>
    <source>
        <strain evidence="2">70B-A</strain>
    </source>
</reference>
<dbReference type="RefSeq" id="WP_125136403.1">
    <property type="nucleotide sequence ID" value="NZ_LR130778.1"/>
</dbReference>
<evidence type="ECO:0000313" key="3">
    <source>
        <dbReference type="Proteomes" id="UP000279029"/>
    </source>
</evidence>
<evidence type="ECO:0000259" key="1">
    <source>
        <dbReference type="PROSITE" id="PS51831"/>
    </source>
</evidence>
<dbReference type="AlphaFoldDB" id="A0A3P7NVR8"/>
<dbReference type="KEGG" id="cbar:PATL70BA_1120"/>
<dbReference type="InterPro" id="IPR007899">
    <property type="entry name" value="CHAD_dom"/>
</dbReference>
<dbReference type="OrthoDB" id="1767989at2"/>
<dbReference type="NCBIfam" id="TIGR00277">
    <property type="entry name" value="HDIG"/>
    <property type="match status" value="1"/>
</dbReference>
<dbReference type="SUPFAM" id="SSF109604">
    <property type="entry name" value="HD-domain/PDEase-like"/>
    <property type="match status" value="1"/>
</dbReference>
<dbReference type="Proteomes" id="UP000279029">
    <property type="component" value="Chromosome"/>
</dbReference>
<dbReference type="EMBL" id="LR130778">
    <property type="protein sequence ID" value="VDN46995.1"/>
    <property type="molecule type" value="Genomic_DNA"/>
</dbReference>
<gene>
    <name evidence="2" type="ORF">PATL70BA_1120</name>
</gene>
<sequence>MVLEREILENIRYRVYQVLDQLGQQSYDYQHVRSVERLSGEMAKRRGLNSDIAQTIALLHDMGRITENAMGKEHGIVGSRLAFRWLTDYNVEAPIKQIVVDAVAKHNKKKQIDGPYDELIKDCDALAHELEIGEYLPKYEQMRCEQAYKLFFKIVMRDLDEIDRIFQEKWRDLFRVLKSLDEQALDSKQVHTIRTEIRTLRAMIWMLNGYQSKGVKNLEHFLKEVFIDLEQSRKLSVFRKSLKKAEASNKLIGQVSKLLQDENKKMIRKIRKRTLKREKSVDKVNIGLKAVPQHEALAIKYKIQEDLKKDYVSLLEKVSIKNLKSLHKLRIFGKKFLYLAESGVIIFLDEHDGQLYSNIHRTVGGLNDIEENKKLLKIFMKEKSISLKKKEMDRLLMYYDKETSRLNQEMKWMLFMMKKRFN</sequence>
<proteinExistence type="predicted"/>
<dbReference type="Gene3D" id="1.10.3210.10">
    <property type="entry name" value="Hypothetical protein af1432"/>
    <property type="match status" value="1"/>
</dbReference>
<dbReference type="InterPro" id="IPR003607">
    <property type="entry name" value="HD/PDEase_dom"/>
</dbReference>
<dbReference type="PROSITE" id="PS51831">
    <property type="entry name" value="HD"/>
    <property type="match status" value="1"/>
</dbReference>
<keyword evidence="3" id="KW-1185">Reference proteome</keyword>
<evidence type="ECO:0000313" key="2">
    <source>
        <dbReference type="EMBL" id="VDN46995.1"/>
    </source>
</evidence>
<protein>
    <recommendedName>
        <fullName evidence="1">HD domain-containing protein</fullName>
    </recommendedName>
</protein>
<dbReference type="Pfam" id="PF05235">
    <property type="entry name" value="CHAD"/>
    <property type="match status" value="1"/>
</dbReference>
<dbReference type="CDD" id="cd00077">
    <property type="entry name" value="HDc"/>
    <property type="match status" value="1"/>
</dbReference>
<feature type="domain" description="HD" evidence="1">
    <location>
        <begin position="28"/>
        <end position="129"/>
    </location>
</feature>
<dbReference type="InterPro" id="IPR006674">
    <property type="entry name" value="HD_domain"/>
</dbReference>
<name>A0A3P7NVR8_9FIRM</name>
<dbReference type="Pfam" id="PF01966">
    <property type="entry name" value="HD"/>
    <property type="match status" value="1"/>
</dbReference>
<dbReference type="SMART" id="SM00471">
    <property type="entry name" value="HDc"/>
    <property type="match status" value="1"/>
</dbReference>
<organism evidence="2 3">
    <name type="scientific">Petrocella atlantisensis</name>
    <dbReference type="NCBI Taxonomy" id="2173034"/>
    <lineage>
        <taxon>Bacteria</taxon>
        <taxon>Bacillati</taxon>
        <taxon>Bacillota</taxon>
        <taxon>Clostridia</taxon>
        <taxon>Lachnospirales</taxon>
        <taxon>Vallitaleaceae</taxon>
        <taxon>Petrocella</taxon>
    </lineage>
</organism>